<evidence type="ECO:0000313" key="1">
    <source>
        <dbReference type="EMBL" id="KAJ7029324.1"/>
    </source>
</evidence>
<dbReference type="SUPFAM" id="SSF55658">
    <property type="entry name" value="L9 N-domain-like"/>
    <property type="match status" value="1"/>
</dbReference>
<proteinExistence type="predicted"/>
<dbReference type="EMBL" id="JARJCM010000102">
    <property type="protein sequence ID" value="KAJ7029324.1"/>
    <property type="molecule type" value="Genomic_DNA"/>
</dbReference>
<dbReference type="Proteomes" id="UP001218188">
    <property type="component" value="Unassembled WGS sequence"/>
</dbReference>
<dbReference type="InterPro" id="IPR009027">
    <property type="entry name" value="Ribosomal_bL9/RNase_H1_N"/>
</dbReference>
<accession>A0AAD6SKN4</accession>
<protein>
    <submittedName>
        <fullName evidence="1">Uncharacterized protein</fullName>
    </submittedName>
</protein>
<reference evidence="1" key="1">
    <citation type="submission" date="2023-03" db="EMBL/GenBank/DDBJ databases">
        <title>Massive genome expansion in bonnet fungi (Mycena s.s.) driven by repeated elements and novel gene families across ecological guilds.</title>
        <authorList>
            <consortium name="Lawrence Berkeley National Laboratory"/>
            <person name="Harder C.B."/>
            <person name="Miyauchi S."/>
            <person name="Viragh M."/>
            <person name="Kuo A."/>
            <person name="Thoen E."/>
            <person name="Andreopoulos B."/>
            <person name="Lu D."/>
            <person name="Skrede I."/>
            <person name="Drula E."/>
            <person name="Henrissat B."/>
            <person name="Morin E."/>
            <person name="Kohler A."/>
            <person name="Barry K."/>
            <person name="LaButti K."/>
            <person name="Morin E."/>
            <person name="Salamov A."/>
            <person name="Lipzen A."/>
            <person name="Mereny Z."/>
            <person name="Hegedus B."/>
            <person name="Baldrian P."/>
            <person name="Stursova M."/>
            <person name="Weitz H."/>
            <person name="Taylor A."/>
            <person name="Grigoriev I.V."/>
            <person name="Nagy L.G."/>
            <person name="Martin F."/>
            <person name="Kauserud H."/>
        </authorList>
    </citation>
    <scope>NUCLEOTIDE SEQUENCE</scope>
    <source>
        <strain evidence="1">CBHHK200</strain>
    </source>
</reference>
<dbReference type="AlphaFoldDB" id="A0AAD6SKN4"/>
<sequence>MPLAPTNMTAEEMIPDTQNAAHNPRFWCLPPTRDSPSEGGHHGGNYPMYLVSQGWKVGIWHNWTVVKTMVDGYPSGAQRGHRTVEGCVHEWQLHCALGVHPHMADPQAPARPVEAELQRGGQEHWIAGLAALGLGGESVSSASSVSSETTSTELSSVAGPSTETAGARYYAIWGSRVVYTDREEAKSAFLAAEAEGLKPRVLATTNYDEGEAFAGAVYWVD</sequence>
<evidence type="ECO:0000313" key="2">
    <source>
        <dbReference type="Proteomes" id="UP001218188"/>
    </source>
</evidence>
<keyword evidence="2" id="KW-1185">Reference proteome</keyword>
<organism evidence="1 2">
    <name type="scientific">Mycena alexandri</name>
    <dbReference type="NCBI Taxonomy" id="1745969"/>
    <lineage>
        <taxon>Eukaryota</taxon>
        <taxon>Fungi</taxon>
        <taxon>Dikarya</taxon>
        <taxon>Basidiomycota</taxon>
        <taxon>Agaricomycotina</taxon>
        <taxon>Agaricomycetes</taxon>
        <taxon>Agaricomycetidae</taxon>
        <taxon>Agaricales</taxon>
        <taxon>Marasmiineae</taxon>
        <taxon>Mycenaceae</taxon>
        <taxon>Mycena</taxon>
    </lineage>
</organism>
<name>A0AAD6SKN4_9AGAR</name>
<comment type="caution">
    <text evidence="1">The sequence shown here is derived from an EMBL/GenBank/DDBJ whole genome shotgun (WGS) entry which is preliminary data.</text>
</comment>
<gene>
    <name evidence="1" type="ORF">C8F04DRAFT_1264986</name>
</gene>